<accession>A0ABD7QKC0</accession>
<comment type="cofactor">
    <cofactor evidence="14">
        <name>[4Fe-4S] cluster</name>
        <dbReference type="ChEBI" id="CHEBI:49883"/>
    </cofactor>
    <text evidence="14">Binds 1 [4Fe-4S] cluster.</text>
</comment>
<dbReference type="PANTHER" id="PTHR10617">
    <property type="entry name" value="ELECTRON TRANSFER FLAVOPROTEIN-UBIQUINONE OXIDOREDUCTASE"/>
    <property type="match status" value="1"/>
</dbReference>
<dbReference type="EC" id="1.5.5.1" evidence="14"/>
<comment type="cofactor">
    <cofactor evidence="1 14">
        <name>FAD</name>
        <dbReference type="ChEBI" id="CHEBI:57692"/>
    </cofactor>
</comment>
<evidence type="ECO:0000256" key="13">
    <source>
        <dbReference type="ARBA" id="ARBA00023136"/>
    </source>
</evidence>
<keyword evidence="12 14" id="KW-0830">Ubiquinone</keyword>
<dbReference type="GO" id="GO:0004174">
    <property type="term" value="F:electron-transferring-flavoprotein dehydrogenase activity"/>
    <property type="evidence" value="ECO:0007669"/>
    <property type="project" value="UniProtKB-UniRule"/>
</dbReference>
<evidence type="ECO:0000259" key="16">
    <source>
        <dbReference type="Pfam" id="PF21162"/>
    </source>
</evidence>
<keyword evidence="4 14" id="KW-0285">Flavoprotein</keyword>
<evidence type="ECO:0000313" key="17">
    <source>
        <dbReference type="EMBL" id="TCQ74122.1"/>
    </source>
</evidence>
<dbReference type="InterPro" id="IPR036188">
    <property type="entry name" value="FAD/NAD-bd_sf"/>
</dbReference>
<evidence type="ECO:0000256" key="3">
    <source>
        <dbReference type="ARBA" id="ARBA00022448"/>
    </source>
</evidence>
<dbReference type="GO" id="GO:0046872">
    <property type="term" value="F:metal ion binding"/>
    <property type="evidence" value="ECO:0007669"/>
    <property type="project" value="UniProtKB-KW"/>
</dbReference>
<feature type="domain" description="ETF-QO/FixC ubiquinone-binding" evidence="16">
    <location>
        <begin position="213"/>
        <end position="306"/>
    </location>
</feature>
<dbReference type="PROSITE" id="PS51257">
    <property type="entry name" value="PROKAR_LIPOPROTEIN"/>
    <property type="match status" value="1"/>
</dbReference>
<evidence type="ECO:0000256" key="5">
    <source>
        <dbReference type="ARBA" id="ARBA00022723"/>
    </source>
</evidence>
<evidence type="ECO:0000256" key="7">
    <source>
        <dbReference type="ARBA" id="ARBA00022946"/>
    </source>
</evidence>
<comment type="function">
    <text evidence="14">Accepts electrons from ETF and reduces ubiquinone.</text>
</comment>
<evidence type="ECO:0000259" key="15">
    <source>
        <dbReference type="Pfam" id="PF05187"/>
    </source>
</evidence>
<keyword evidence="6 14" id="KW-0274">FAD</keyword>
<keyword evidence="13" id="KW-0472">Membrane</keyword>
<dbReference type="Gene3D" id="3.30.70.20">
    <property type="match status" value="1"/>
</dbReference>
<evidence type="ECO:0000313" key="18">
    <source>
        <dbReference type="Proteomes" id="UP000295263"/>
    </source>
</evidence>
<dbReference type="EMBL" id="SLYQ01000003">
    <property type="protein sequence ID" value="TCQ74122.1"/>
    <property type="molecule type" value="Genomic_DNA"/>
</dbReference>
<protein>
    <recommendedName>
        <fullName evidence="14">Electron transfer flavoprotein-ubiquinone oxidoreductase</fullName>
        <shortName evidence="14">ETF-QO</shortName>
        <ecNumber evidence="14">1.5.5.1</ecNumber>
    </recommendedName>
</protein>
<dbReference type="Pfam" id="PF13450">
    <property type="entry name" value="NAD_binding_8"/>
    <property type="match status" value="1"/>
</dbReference>
<dbReference type="Gene3D" id="3.30.9.90">
    <property type="match status" value="1"/>
</dbReference>
<evidence type="ECO:0000256" key="12">
    <source>
        <dbReference type="ARBA" id="ARBA00023075"/>
    </source>
</evidence>
<evidence type="ECO:0000256" key="9">
    <source>
        <dbReference type="ARBA" id="ARBA00023002"/>
    </source>
</evidence>
<keyword evidence="7" id="KW-0809">Transit peptide</keyword>
<keyword evidence="8 14" id="KW-0249">Electron transport</keyword>
<dbReference type="Gene3D" id="3.50.50.60">
    <property type="entry name" value="FAD/NAD(P)-binding domain"/>
    <property type="match status" value="1"/>
</dbReference>
<evidence type="ECO:0000256" key="1">
    <source>
        <dbReference type="ARBA" id="ARBA00001974"/>
    </source>
</evidence>
<dbReference type="AlphaFoldDB" id="A0ABD7QKC0"/>
<dbReference type="SUPFAM" id="SSF54862">
    <property type="entry name" value="4Fe-4S ferredoxins"/>
    <property type="match status" value="1"/>
</dbReference>
<evidence type="ECO:0000256" key="11">
    <source>
        <dbReference type="ARBA" id="ARBA00023014"/>
    </source>
</evidence>
<dbReference type="PRINTS" id="PR00420">
    <property type="entry name" value="RNGMNOXGNASE"/>
</dbReference>
<keyword evidence="10 14" id="KW-0408">Iron</keyword>
<evidence type="ECO:0000256" key="6">
    <source>
        <dbReference type="ARBA" id="ARBA00022827"/>
    </source>
</evidence>
<evidence type="ECO:0000256" key="2">
    <source>
        <dbReference type="ARBA" id="ARBA00004370"/>
    </source>
</evidence>
<dbReference type="InterPro" id="IPR007859">
    <property type="entry name" value="ETF-QO/FixX_C"/>
</dbReference>
<comment type="subcellular location">
    <subcellularLocation>
        <location evidence="2">Membrane</location>
    </subcellularLocation>
</comment>
<organism evidence="17 18">
    <name type="scientific">Raoultella ornithinolytica</name>
    <name type="common">Klebsiella ornithinolytica</name>
    <dbReference type="NCBI Taxonomy" id="54291"/>
    <lineage>
        <taxon>Bacteria</taxon>
        <taxon>Pseudomonadati</taxon>
        <taxon>Pseudomonadota</taxon>
        <taxon>Gammaproteobacteria</taxon>
        <taxon>Enterobacterales</taxon>
        <taxon>Enterobacteriaceae</taxon>
        <taxon>Klebsiella/Raoultella group</taxon>
        <taxon>Raoultella</taxon>
    </lineage>
</organism>
<feature type="domain" description="ETF-QO/FixX C-terminal" evidence="15">
    <location>
        <begin position="448"/>
        <end position="547"/>
    </location>
</feature>
<evidence type="ECO:0000256" key="10">
    <source>
        <dbReference type="ARBA" id="ARBA00023004"/>
    </source>
</evidence>
<keyword evidence="3 14" id="KW-0813">Transport</keyword>
<dbReference type="SUPFAM" id="SSF54373">
    <property type="entry name" value="FAD-linked reductases, C-terminal domain"/>
    <property type="match status" value="1"/>
</dbReference>
<sequence length="550" mass="60029">MVERETMEFDVLIVGGGPAGLSAACRLMQMAQQAQRPLSVCVIEKGAEIGAHILSGALFEPRALNELFPDWQSLGAPLATPVTQDELLLLRDGEKAWKIPAALIPAPMHNAGNFVISLGDFCRWLARQAESLGVDIFPGFAAARILYDDAGAVAGITTGDMGVNAAGQEKPGFTPGMNLLAKYTLFAEGCRGHLGKQLIARYQLDAGRDAQHYALGIKELWEIAPQKSHPGKVIHASGWPLSDGASGGSFLYHTGNNQAVVGLIVDLNYRNPWLSPFDEFQRMKHHPAFSETLSGGKRLSYGARAITKGGINALPKMHFPGGLLIGCDAGTLNFAKIKGSHTAMKSGMLAAESVYRALVQTPNEKRDLDEFARAFSESWLGEELRQSRNFGPLLHRFGTVAGGALNYIDQNWFKGRLPFTLHDRRADHLQLDTAERSAPISYPKPDNQLSFDKPSSVYLANTSHDEDQPCHLRLKDAELSLRETLPRFAEPAQRYCPAGVYEIIAPEGKPRLQINAQNCVHCKTCDIKDPLQNIVWTVPEGGSGPNYPNM</sequence>
<dbReference type="FunFam" id="3.30.70.20:FF:000015">
    <property type="entry name" value="Electron transfer flavoprotein-ubiquinone oxidoreductase"/>
    <property type="match status" value="1"/>
</dbReference>
<dbReference type="PANTHER" id="PTHR10617:SF107">
    <property type="entry name" value="ELECTRON TRANSFER FLAVOPROTEIN-UBIQUINONE OXIDOREDUCTASE, MITOCHONDRIAL"/>
    <property type="match status" value="1"/>
</dbReference>
<proteinExistence type="predicted"/>
<comment type="catalytic activity">
    <reaction evidence="14">
        <text>a ubiquinone + reduced [electron-transfer flavoprotein] = a ubiquinol + oxidized [electron-transfer flavoprotein] + H(+)</text>
        <dbReference type="Rhea" id="RHEA:24052"/>
        <dbReference type="Rhea" id="RHEA-COMP:9565"/>
        <dbReference type="Rhea" id="RHEA-COMP:9566"/>
        <dbReference type="Rhea" id="RHEA-COMP:10685"/>
        <dbReference type="Rhea" id="RHEA-COMP:10686"/>
        <dbReference type="ChEBI" id="CHEBI:15378"/>
        <dbReference type="ChEBI" id="CHEBI:16389"/>
        <dbReference type="ChEBI" id="CHEBI:17976"/>
        <dbReference type="ChEBI" id="CHEBI:57692"/>
        <dbReference type="ChEBI" id="CHEBI:58307"/>
        <dbReference type="EC" id="1.5.5.1"/>
    </reaction>
</comment>
<dbReference type="GO" id="GO:0016020">
    <property type="term" value="C:membrane"/>
    <property type="evidence" value="ECO:0007669"/>
    <property type="project" value="UniProtKB-SubCell"/>
</dbReference>
<dbReference type="Pfam" id="PF05187">
    <property type="entry name" value="Fer4_ETF_QO"/>
    <property type="match status" value="1"/>
</dbReference>
<dbReference type="Pfam" id="PF21162">
    <property type="entry name" value="ETFQO_UQ-bd"/>
    <property type="match status" value="1"/>
</dbReference>
<dbReference type="Proteomes" id="UP000295263">
    <property type="component" value="Unassembled WGS sequence"/>
</dbReference>
<dbReference type="SUPFAM" id="SSF51905">
    <property type="entry name" value="FAD/NAD(P)-binding domain"/>
    <property type="match status" value="1"/>
</dbReference>
<dbReference type="InterPro" id="IPR040156">
    <property type="entry name" value="ETF-QO"/>
</dbReference>
<name>A0ABD7QKC0_RAOOR</name>
<dbReference type="GO" id="GO:0051539">
    <property type="term" value="F:4 iron, 4 sulfur cluster binding"/>
    <property type="evidence" value="ECO:0007669"/>
    <property type="project" value="UniProtKB-UniRule"/>
</dbReference>
<keyword evidence="11 14" id="KW-0411">Iron-sulfur</keyword>
<dbReference type="InterPro" id="IPR049398">
    <property type="entry name" value="ETF-QO/FixC_UQ-bd"/>
</dbReference>
<evidence type="ECO:0000256" key="14">
    <source>
        <dbReference type="RuleBase" id="RU366068"/>
    </source>
</evidence>
<keyword evidence="5 14" id="KW-0479">Metal-binding</keyword>
<evidence type="ECO:0000256" key="8">
    <source>
        <dbReference type="ARBA" id="ARBA00022982"/>
    </source>
</evidence>
<comment type="caution">
    <text evidence="17">The sequence shown here is derived from an EMBL/GenBank/DDBJ whole genome shotgun (WGS) entry which is preliminary data.</text>
</comment>
<gene>
    <name evidence="17" type="ORF">EC841_103305</name>
</gene>
<keyword evidence="9 14" id="KW-0560">Oxidoreductase</keyword>
<reference evidence="17 18" key="1">
    <citation type="submission" date="2019-03" db="EMBL/GenBank/DDBJ databases">
        <title>Genomic analyses of the natural microbiome of Caenorhabditis elegans.</title>
        <authorList>
            <person name="Samuel B."/>
        </authorList>
    </citation>
    <scope>NUCLEOTIDE SEQUENCE [LARGE SCALE GENOMIC DNA]</scope>
    <source>
        <strain evidence="17 18">JUb54</strain>
    </source>
</reference>
<dbReference type="RefSeq" id="WP_132512134.1">
    <property type="nucleotide sequence ID" value="NZ_SLYQ01000003.1"/>
</dbReference>
<evidence type="ECO:0000256" key="4">
    <source>
        <dbReference type="ARBA" id="ARBA00022630"/>
    </source>
</evidence>